<dbReference type="Proteomes" id="UP000283805">
    <property type="component" value="Unassembled WGS sequence"/>
</dbReference>
<evidence type="ECO:0000313" key="2">
    <source>
        <dbReference type="EMBL" id="RKD88666.1"/>
    </source>
</evidence>
<name>A0A419VZL6_9EURY</name>
<dbReference type="AlphaFoldDB" id="A0A419VZL6"/>
<dbReference type="RefSeq" id="WP_120246636.1">
    <property type="nucleotide sequence ID" value="NZ_RAPO01000005.1"/>
</dbReference>
<comment type="caution">
    <text evidence="2">The sequence shown here is derived from an EMBL/GenBank/DDBJ whole genome shotgun (WGS) entry which is preliminary data.</text>
</comment>
<dbReference type="EMBL" id="RAPO01000005">
    <property type="protein sequence ID" value="RKD88666.1"/>
    <property type="molecule type" value="Genomic_DNA"/>
</dbReference>
<protein>
    <recommendedName>
        <fullName evidence="1">DUF7129 domain-containing protein</fullName>
    </recommendedName>
</protein>
<feature type="domain" description="DUF7129" evidence="1">
    <location>
        <begin position="15"/>
        <end position="47"/>
    </location>
</feature>
<evidence type="ECO:0000313" key="3">
    <source>
        <dbReference type="Proteomes" id="UP000283805"/>
    </source>
</evidence>
<dbReference type="NCBIfam" id="NF033497">
    <property type="entry name" value="rubre_like_arch"/>
    <property type="match status" value="1"/>
</dbReference>
<sequence length="51" mass="5542">MPHDQDVESDTAEIASEFECLQCGKIVTAETHPGKCSNCGGEFQNRAKSLE</sequence>
<dbReference type="SUPFAM" id="SSF57802">
    <property type="entry name" value="Rubredoxin-like"/>
    <property type="match status" value="1"/>
</dbReference>
<dbReference type="Gene3D" id="2.20.28.30">
    <property type="entry name" value="RNA polymerase ii, chain L"/>
    <property type="match status" value="1"/>
</dbReference>
<accession>A0A419VZL6</accession>
<proteinExistence type="predicted"/>
<keyword evidence="3" id="KW-1185">Reference proteome</keyword>
<gene>
    <name evidence="2" type="ORF">ATJ93_4331</name>
</gene>
<dbReference type="InterPro" id="IPR055553">
    <property type="entry name" value="DUF7129"/>
</dbReference>
<dbReference type="Pfam" id="PF23455">
    <property type="entry name" value="DUF7129"/>
    <property type="match status" value="1"/>
</dbReference>
<dbReference type="OrthoDB" id="280213at2157"/>
<organism evidence="2 3">
    <name type="scientific">Halopiger aswanensis</name>
    <dbReference type="NCBI Taxonomy" id="148449"/>
    <lineage>
        <taxon>Archaea</taxon>
        <taxon>Methanobacteriati</taxon>
        <taxon>Methanobacteriota</taxon>
        <taxon>Stenosarchaea group</taxon>
        <taxon>Halobacteria</taxon>
        <taxon>Halobacteriales</taxon>
        <taxon>Natrialbaceae</taxon>
        <taxon>Halopiger</taxon>
    </lineage>
</organism>
<evidence type="ECO:0000259" key="1">
    <source>
        <dbReference type="Pfam" id="PF23455"/>
    </source>
</evidence>
<reference evidence="2 3" key="1">
    <citation type="submission" date="2018-09" db="EMBL/GenBank/DDBJ databases">
        <title>Genomic Encyclopedia of Archaeal and Bacterial Type Strains, Phase II (KMG-II): from individual species to whole genera.</title>
        <authorList>
            <person name="Goeker M."/>
        </authorList>
    </citation>
    <scope>NUCLEOTIDE SEQUENCE [LARGE SCALE GENOMIC DNA]</scope>
    <source>
        <strain evidence="2 3">DSM 13151</strain>
    </source>
</reference>